<dbReference type="SUPFAM" id="SSF56024">
    <property type="entry name" value="Phospholipase D/nuclease"/>
    <property type="match status" value="2"/>
</dbReference>
<sequence length="396" mass="43868">MADPCPTADPMQGLTADVADHRIELIFDGGERMTRLLRLIDRAAHSIDLIIYIFEGDAAGLSVLRALTAAARRGVRVRVLIDSFGSGDTPDALFAPLREAGGGATFFSRRWRSSYLIRNHQKLILIDNAVAMTGGFNIADDYLSAPRSDGWLDIGMIVEGPSVARAADWFAEIHDYTVSNDGKLLILRRLIREWPVDGGAVSWLVGGPTQRLSPWARAVRADLNDARQLDMAMAYFSPGQGLLRRLGRVAQRGRARFIMAGKSDNGATIGASRLLYGYLLRKGADVWEYRRCKLHMKLIVVDDVVYIGSANFDVRSLFVNVELMVRIADAGFAAQMRRFVAGLQPDCDIITAEAHKARASWWTRLRWTLAWFVVGVADYTVSRKLNFGLGDPDPDV</sequence>
<evidence type="ECO:0000256" key="4">
    <source>
        <dbReference type="ARBA" id="ARBA00022525"/>
    </source>
</evidence>
<evidence type="ECO:0000256" key="3">
    <source>
        <dbReference type="ARBA" id="ARBA00018392"/>
    </source>
</evidence>
<gene>
    <name evidence="7" type="ordered locus">Sala_1603</name>
</gene>
<dbReference type="SMART" id="SM00155">
    <property type="entry name" value="PLDc"/>
    <property type="match status" value="2"/>
</dbReference>
<dbReference type="PANTHER" id="PTHR21248">
    <property type="entry name" value="CARDIOLIPIN SYNTHASE"/>
    <property type="match status" value="1"/>
</dbReference>
<name>Q1GSQ6_SPHAL</name>
<dbReference type="RefSeq" id="WP_011541896.1">
    <property type="nucleotide sequence ID" value="NC_008048.1"/>
</dbReference>
<dbReference type="PANTHER" id="PTHR21248:SF23">
    <property type="entry name" value="CARDIOLIPIN SYNTHASE B"/>
    <property type="match status" value="1"/>
</dbReference>
<dbReference type="CDD" id="cd09110">
    <property type="entry name" value="PLDc_CLS_1"/>
    <property type="match status" value="1"/>
</dbReference>
<evidence type="ECO:0000256" key="5">
    <source>
        <dbReference type="ARBA" id="ARBA00029594"/>
    </source>
</evidence>
<dbReference type="KEGG" id="sal:Sala_1603"/>
<feature type="domain" description="PLD phosphodiesterase" evidence="6">
    <location>
        <begin position="290"/>
        <end position="316"/>
    </location>
</feature>
<evidence type="ECO:0000256" key="1">
    <source>
        <dbReference type="ARBA" id="ARBA00003145"/>
    </source>
</evidence>
<dbReference type="STRING" id="317655.Sala_1603"/>
<dbReference type="PROSITE" id="PS50035">
    <property type="entry name" value="PLD"/>
    <property type="match status" value="2"/>
</dbReference>
<dbReference type="OrthoDB" id="9814092at2"/>
<dbReference type="Proteomes" id="UP000006578">
    <property type="component" value="Chromosome"/>
</dbReference>
<organism evidence="7 8">
    <name type="scientific">Sphingopyxis alaskensis (strain DSM 13593 / LMG 18877 / RB2256)</name>
    <name type="common">Sphingomonas alaskensis</name>
    <dbReference type="NCBI Taxonomy" id="317655"/>
    <lineage>
        <taxon>Bacteria</taxon>
        <taxon>Pseudomonadati</taxon>
        <taxon>Pseudomonadota</taxon>
        <taxon>Alphaproteobacteria</taxon>
        <taxon>Sphingomonadales</taxon>
        <taxon>Sphingomonadaceae</taxon>
        <taxon>Sphingopyxis</taxon>
    </lineage>
</organism>
<reference evidence="7 8" key="1">
    <citation type="journal article" date="2009" name="Proc. Natl. Acad. Sci. U.S.A.">
        <title>The genomic basis of trophic strategy in marine bacteria.</title>
        <authorList>
            <person name="Lauro F.M."/>
            <person name="McDougald D."/>
            <person name="Thomas T."/>
            <person name="Williams T.J."/>
            <person name="Egan S."/>
            <person name="Rice S."/>
            <person name="DeMaere M.Z."/>
            <person name="Ting L."/>
            <person name="Ertan H."/>
            <person name="Johnson J."/>
            <person name="Ferriera S."/>
            <person name="Lapidus A."/>
            <person name="Anderson I."/>
            <person name="Kyrpides N."/>
            <person name="Munk A.C."/>
            <person name="Detter C."/>
            <person name="Han C.S."/>
            <person name="Brown M.V."/>
            <person name="Robb F.T."/>
            <person name="Kjelleberg S."/>
            <person name="Cavicchioli R."/>
        </authorList>
    </citation>
    <scope>NUCLEOTIDE SEQUENCE [LARGE SCALE GENOMIC DNA]</scope>
    <source>
        <strain evidence="8">DSM 13593 / LMG 18877 / RB2256</strain>
    </source>
</reference>
<dbReference type="AlphaFoldDB" id="Q1GSQ6"/>
<dbReference type="CDD" id="cd09159">
    <property type="entry name" value="PLDc_ybhO_like_2"/>
    <property type="match status" value="1"/>
</dbReference>
<evidence type="ECO:0000313" key="8">
    <source>
        <dbReference type="Proteomes" id="UP000006578"/>
    </source>
</evidence>
<protein>
    <recommendedName>
        <fullName evidence="3">Phospholipase D</fullName>
    </recommendedName>
    <alternativeName>
        <fullName evidence="5">Choline phosphatase</fullName>
    </alternativeName>
</protein>
<dbReference type="Pfam" id="PF13091">
    <property type="entry name" value="PLDc_2"/>
    <property type="match status" value="2"/>
</dbReference>
<evidence type="ECO:0000259" key="6">
    <source>
        <dbReference type="PROSITE" id="PS50035"/>
    </source>
</evidence>
<dbReference type="GO" id="GO:0032049">
    <property type="term" value="P:cardiolipin biosynthetic process"/>
    <property type="evidence" value="ECO:0007669"/>
    <property type="project" value="UniProtKB-ARBA"/>
</dbReference>
<dbReference type="EMBL" id="CP000356">
    <property type="protein sequence ID" value="ABF53316.1"/>
    <property type="molecule type" value="Genomic_DNA"/>
</dbReference>
<proteinExistence type="predicted"/>
<dbReference type="GO" id="GO:0005576">
    <property type="term" value="C:extracellular region"/>
    <property type="evidence" value="ECO:0007669"/>
    <property type="project" value="UniProtKB-SubCell"/>
</dbReference>
<accession>Q1GSQ6</accession>
<keyword evidence="8" id="KW-1185">Reference proteome</keyword>
<keyword evidence="4" id="KW-0964">Secreted</keyword>
<dbReference type="GO" id="GO:0008808">
    <property type="term" value="F:cardiolipin synthase activity"/>
    <property type="evidence" value="ECO:0007669"/>
    <property type="project" value="TreeGrafter"/>
</dbReference>
<dbReference type="InterPro" id="IPR001736">
    <property type="entry name" value="PLipase_D/transphosphatidylase"/>
</dbReference>
<dbReference type="HOGENOM" id="CLU_038053_0_2_5"/>
<dbReference type="GO" id="GO:0016020">
    <property type="term" value="C:membrane"/>
    <property type="evidence" value="ECO:0007669"/>
    <property type="project" value="TreeGrafter"/>
</dbReference>
<evidence type="ECO:0000313" key="7">
    <source>
        <dbReference type="EMBL" id="ABF53316.1"/>
    </source>
</evidence>
<evidence type="ECO:0000256" key="2">
    <source>
        <dbReference type="ARBA" id="ARBA00004613"/>
    </source>
</evidence>
<dbReference type="InterPro" id="IPR025202">
    <property type="entry name" value="PLD-like_dom"/>
</dbReference>
<feature type="domain" description="PLD phosphodiesterase" evidence="6">
    <location>
        <begin position="115"/>
        <end position="142"/>
    </location>
</feature>
<comment type="function">
    <text evidence="1">Could be a virulence factor.</text>
</comment>
<dbReference type="Gene3D" id="3.30.870.10">
    <property type="entry name" value="Endonuclease Chain A"/>
    <property type="match status" value="2"/>
</dbReference>
<dbReference type="eggNOG" id="COG1502">
    <property type="taxonomic scope" value="Bacteria"/>
</dbReference>
<comment type="subcellular location">
    <subcellularLocation>
        <location evidence="2">Secreted</location>
    </subcellularLocation>
</comment>